<keyword evidence="3 6" id="KW-1133">Transmembrane helix</keyword>
<dbReference type="GO" id="GO:0016020">
    <property type="term" value="C:membrane"/>
    <property type="evidence" value="ECO:0007669"/>
    <property type="project" value="UniProtKB-SubCell"/>
</dbReference>
<keyword evidence="4 6" id="KW-0472">Membrane</keyword>
<name>A0A4R6V7H7_9ACTN</name>
<organism evidence="7 8">
    <name type="scientific">Actinorugispora endophytica</name>
    <dbReference type="NCBI Taxonomy" id="1605990"/>
    <lineage>
        <taxon>Bacteria</taxon>
        <taxon>Bacillati</taxon>
        <taxon>Actinomycetota</taxon>
        <taxon>Actinomycetes</taxon>
        <taxon>Streptosporangiales</taxon>
        <taxon>Nocardiopsidaceae</taxon>
        <taxon>Actinorugispora</taxon>
    </lineage>
</organism>
<evidence type="ECO:0008006" key="9">
    <source>
        <dbReference type="Google" id="ProtNLM"/>
    </source>
</evidence>
<feature type="compositionally biased region" description="Low complexity" evidence="5">
    <location>
        <begin position="51"/>
        <end position="62"/>
    </location>
</feature>
<keyword evidence="2 6" id="KW-0812">Transmembrane</keyword>
<dbReference type="PANTHER" id="PTHR30168">
    <property type="entry name" value="PUTATIVE MEMBRANE PROTEIN YPFJ"/>
    <property type="match status" value="1"/>
</dbReference>
<keyword evidence="8" id="KW-1185">Reference proteome</keyword>
<evidence type="ECO:0000256" key="2">
    <source>
        <dbReference type="ARBA" id="ARBA00022692"/>
    </source>
</evidence>
<dbReference type="AlphaFoldDB" id="A0A4R6V7H7"/>
<dbReference type="RefSeq" id="WP_133739752.1">
    <property type="nucleotide sequence ID" value="NZ_SNYN01000001.1"/>
</dbReference>
<dbReference type="OrthoDB" id="9774900at2"/>
<dbReference type="EMBL" id="SNYN01000001">
    <property type="protein sequence ID" value="TDQ55192.1"/>
    <property type="molecule type" value="Genomic_DNA"/>
</dbReference>
<evidence type="ECO:0000256" key="6">
    <source>
        <dbReference type="SAM" id="Phobius"/>
    </source>
</evidence>
<proteinExistence type="predicted"/>
<gene>
    <name evidence="7" type="ORF">EV190_101517</name>
</gene>
<evidence type="ECO:0000256" key="4">
    <source>
        <dbReference type="ARBA" id="ARBA00023136"/>
    </source>
</evidence>
<reference evidence="7 8" key="1">
    <citation type="submission" date="2019-03" db="EMBL/GenBank/DDBJ databases">
        <title>Genomic Encyclopedia of Type Strains, Phase IV (KMG-IV): sequencing the most valuable type-strain genomes for metagenomic binning, comparative biology and taxonomic classification.</title>
        <authorList>
            <person name="Goeker M."/>
        </authorList>
    </citation>
    <scope>NUCLEOTIDE SEQUENCE [LARGE SCALE GENOMIC DNA]</scope>
    <source>
        <strain evidence="7 8">DSM 46770</strain>
    </source>
</reference>
<evidence type="ECO:0000256" key="1">
    <source>
        <dbReference type="ARBA" id="ARBA00004167"/>
    </source>
</evidence>
<evidence type="ECO:0000256" key="5">
    <source>
        <dbReference type="SAM" id="MobiDB-lite"/>
    </source>
</evidence>
<sequence>MRVYGGAGDGGARSADPPARGIAFYAAVGAAVLALVVLVWHSTAAGGGPAGPHSAGAASTAPLEPAPGDEHRSVTGGPSPGAPTGETALLHNPLYSTGRLAPLPCPAPELDIDSSESVEDFLNTVADCLDDTWATQFAKAGLVFEPPGRVFWDEPGVSPCREYPSTAGGFYCRSSKSVYIGTADVVEKWNRSTDSVVYASLLAHEYGHHVQGESGLLEYYHERRRLEPETAQRSAWTRKSELQANCLAGAFLGAVSVTYPIGGAEREVIIEDAAATADRADSTEEERTHGSADNSMLWIEHGMEHQSPGACNTWSADEDVLQ</sequence>
<evidence type="ECO:0000313" key="8">
    <source>
        <dbReference type="Proteomes" id="UP000295281"/>
    </source>
</evidence>
<evidence type="ECO:0000313" key="7">
    <source>
        <dbReference type="EMBL" id="TDQ55192.1"/>
    </source>
</evidence>
<comment type="caution">
    <text evidence="7">The sequence shown here is derived from an EMBL/GenBank/DDBJ whole genome shotgun (WGS) entry which is preliminary data.</text>
</comment>
<comment type="subcellular location">
    <subcellularLocation>
        <location evidence="1">Membrane</location>
        <topology evidence="1">Single-pass membrane protein</topology>
    </subcellularLocation>
</comment>
<dbReference type="InterPro" id="IPR007343">
    <property type="entry name" value="Uncharacterised_pept_Zn_put"/>
</dbReference>
<feature type="transmembrane region" description="Helical" evidence="6">
    <location>
        <begin position="22"/>
        <end position="40"/>
    </location>
</feature>
<feature type="region of interest" description="Disordered" evidence="5">
    <location>
        <begin position="48"/>
        <end position="89"/>
    </location>
</feature>
<protein>
    <recommendedName>
        <fullName evidence="9">Metalloprotease</fullName>
    </recommendedName>
</protein>
<dbReference type="Proteomes" id="UP000295281">
    <property type="component" value="Unassembled WGS sequence"/>
</dbReference>
<evidence type="ECO:0000256" key="3">
    <source>
        <dbReference type="ARBA" id="ARBA00022989"/>
    </source>
</evidence>
<accession>A0A4R6V7H7</accession>
<dbReference type="Pfam" id="PF04228">
    <property type="entry name" value="Zn_peptidase"/>
    <property type="match status" value="1"/>
</dbReference>
<dbReference type="PANTHER" id="PTHR30168:SF0">
    <property type="entry name" value="INNER MEMBRANE PROTEIN"/>
    <property type="match status" value="1"/>
</dbReference>